<dbReference type="AlphaFoldDB" id="A0A645CWV0"/>
<proteinExistence type="predicted"/>
<evidence type="ECO:0000313" key="1">
    <source>
        <dbReference type="EMBL" id="MPM81328.1"/>
    </source>
</evidence>
<dbReference type="EMBL" id="VSSQ01030702">
    <property type="protein sequence ID" value="MPM81328.1"/>
    <property type="molecule type" value="Genomic_DNA"/>
</dbReference>
<organism evidence="1">
    <name type="scientific">bioreactor metagenome</name>
    <dbReference type="NCBI Taxonomy" id="1076179"/>
    <lineage>
        <taxon>unclassified sequences</taxon>
        <taxon>metagenomes</taxon>
        <taxon>ecological metagenomes</taxon>
    </lineage>
</organism>
<comment type="caution">
    <text evidence="1">The sequence shown here is derived from an EMBL/GenBank/DDBJ whole genome shotgun (WGS) entry which is preliminary data.</text>
</comment>
<protein>
    <submittedName>
        <fullName evidence="1">Uncharacterized protein</fullName>
    </submittedName>
</protein>
<reference evidence="1" key="1">
    <citation type="submission" date="2019-08" db="EMBL/GenBank/DDBJ databases">
        <authorList>
            <person name="Kucharzyk K."/>
            <person name="Murdoch R.W."/>
            <person name="Higgins S."/>
            <person name="Loffler F."/>
        </authorList>
    </citation>
    <scope>NUCLEOTIDE SEQUENCE</scope>
</reference>
<name>A0A645CWV0_9ZZZZ</name>
<sequence length="48" mass="5695">MQALKLHKLENDVVYQFMLKKEAEEKPKNVAKMAGVNKFLHIYYARVE</sequence>
<accession>A0A645CWV0</accession>
<gene>
    <name evidence="1" type="ORF">SDC9_128380</name>
</gene>